<evidence type="ECO:0000313" key="1">
    <source>
        <dbReference type="EMBL" id="MBL4915782.1"/>
    </source>
</evidence>
<keyword evidence="2" id="KW-1185">Reference proteome</keyword>
<evidence type="ECO:0000313" key="2">
    <source>
        <dbReference type="Proteomes" id="UP000648908"/>
    </source>
</evidence>
<dbReference type="RefSeq" id="WP_202686355.1">
    <property type="nucleotide sequence ID" value="NZ_JAESVN010000001.1"/>
</dbReference>
<name>A0A8K0XZG9_9RHOB</name>
<organism evidence="1 2">
    <name type="scientific">Szabonella alba</name>
    <dbReference type="NCBI Taxonomy" id="2804194"/>
    <lineage>
        <taxon>Bacteria</taxon>
        <taxon>Pseudomonadati</taxon>
        <taxon>Pseudomonadota</taxon>
        <taxon>Alphaproteobacteria</taxon>
        <taxon>Rhodobacterales</taxon>
        <taxon>Paracoccaceae</taxon>
        <taxon>Szabonella</taxon>
    </lineage>
</organism>
<reference evidence="1" key="1">
    <citation type="submission" date="2021-01" db="EMBL/GenBank/DDBJ databases">
        <title>Tabrizicola alba sp. nov. a motile alkaliphilic bacterium isolated from a soda lake.</title>
        <authorList>
            <person name="Szuroczki S."/>
            <person name="Abbaszade G."/>
            <person name="Schumann P."/>
            <person name="Toth E."/>
        </authorList>
    </citation>
    <scope>NUCLEOTIDE SEQUENCE</scope>
    <source>
        <strain evidence="1">DMG-N-6</strain>
    </source>
</reference>
<accession>A0A8K0XZG9</accession>
<dbReference type="EMBL" id="JAESVN010000001">
    <property type="protein sequence ID" value="MBL4915782.1"/>
    <property type="molecule type" value="Genomic_DNA"/>
</dbReference>
<sequence>MANTAIRIADIAYDAACRSFDAAVEFFSPGLPVPLRVGVRLPAGPDLPHRALVRGLVRAAERQILR</sequence>
<dbReference type="Proteomes" id="UP000648908">
    <property type="component" value="Unassembled WGS sequence"/>
</dbReference>
<comment type="caution">
    <text evidence="1">The sequence shown here is derived from an EMBL/GenBank/DDBJ whole genome shotgun (WGS) entry which is preliminary data.</text>
</comment>
<proteinExistence type="predicted"/>
<dbReference type="AlphaFoldDB" id="A0A8K0XZG9"/>
<protein>
    <submittedName>
        <fullName evidence="1">Uncharacterized protein</fullName>
    </submittedName>
</protein>
<gene>
    <name evidence="1" type="ORF">JL811_00995</name>
</gene>